<comment type="caution">
    <text evidence="2">The sequence shown here is derived from an EMBL/GenBank/DDBJ whole genome shotgun (WGS) entry which is preliminary data.</text>
</comment>
<dbReference type="InterPro" id="IPR000182">
    <property type="entry name" value="GNAT_dom"/>
</dbReference>
<dbReference type="EMBL" id="MGDD01000045">
    <property type="protein sequence ID" value="OGL48112.1"/>
    <property type="molecule type" value="Genomic_DNA"/>
</dbReference>
<dbReference type="PROSITE" id="PS51186">
    <property type="entry name" value="GNAT"/>
    <property type="match status" value="1"/>
</dbReference>
<evidence type="ECO:0000259" key="1">
    <source>
        <dbReference type="PROSITE" id="PS51186"/>
    </source>
</evidence>
<evidence type="ECO:0000313" key="3">
    <source>
        <dbReference type="Proteomes" id="UP000179266"/>
    </source>
</evidence>
<dbReference type="SUPFAM" id="SSF55729">
    <property type="entry name" value="Acyl-CoA N-acyltransferases (Nat)"/>
    <property type="match status" value="1"/>
</dbReference>
<gene>
    <name evidence="2" type="ORF">A2161_02590</name>
</gene>
<organism evidence="2 3">
    <name type="scientific">Candidatus Schekmanbacteria bacterium RBG_13_48_7</name>
    <dbReference type="NCBI Taxonomy" id="1817878"/>
    <lineage>
        <taxon>Bacteria</taxon>
        <taxon>Candidatus Schekmaniibacteriota</taxon>
    </lineage>
</organism>
<sequence length="205" mass="24149">MTHKSKISCRHFQPTDTDEWIRVHGIVASFSSSWIFIINKKPVYRNDSIELVADRDNAIVGFIDVEIEPHPGALCLKDVSRGGFVWEIGVLPELQKKGIGRRLIKEAEIRLTQKGIRRMEFFTRDENACKFYEKLQMEKISTHYQFFFKPPANIARKFIKKGILNTEHIFATCWEDDWEDIKKKFSIIYNHPYEPHICTGFEYTF</sequence>
<evidence type="ECO:0000313" key="2">
    <source>
        <dbReference type="EMBL" id="OGL48112.1"/>
    </source>
</evidence>
<reference evidence="2 3" key="1">
    <citation type="journal article" date="2016" name="Nat. Commun.">
        <title>Thousands of microbial genomes shed light on interconnected biogeochemical processes in an aquifer system.</title>
        <authorList>
            <person name="Anantharaman K."/>
            <person name="Brown C.T."/>
            <person name="Hug L.A."/>
            <person name="Sharon I."/>
            <person name="Castelle C.J."/>
            <person name="Probst A.J."/>
            <person name="Thomas B.C."/>
            <person name="Singh A."/>
            <person name="Wilkins M.J."/>
            <person name="Karaoz U."/>
            <person name="Brodie E.L."/>
            <person name="Williams K.H."/>
            <person name="Hubbard S.S."/>
            <person name="Banfield J.F."/>
        </authorList>
    </citation>
    <scope>NUCLEOTIDE SEQUENCE [LARGE SCALE GENOMIC DNA]</scope>
</reference>
<dbReference type="Gene3D" id="3.40.630.30">
    <property type="match status" value="1"/>
</dbReference>
<feature type="domain" description="N-acetyltransferase" evidence="1">
    <location>
        <begin position="7"/>
        <end position="160"/>
    </location>
</feature>
<dbReference type="InterPro" id="IPR016181">
    <property type="entry name" value="Acyl_CoA_acyltransferase"/>
</dbReference>
<dbReference type="GO" id="GO:0016747">
    <property type="term" value="F:acyltransferase activity, transferring groups other than amino-acyl groups"/>
    <property type="evidence" value="ECO:0007669"/>
    <property type="project" value="InterPro"/>
</dbReference>
<accession>A0A1F7S2S7</accession>
<name>A0A1F7S2S7_9BACT</name>
<proteinExistence type="predicted"/>
<protein>
    <recommendedName>
        <fullName evidence="1">N-acetyltransferase domain-containing protein</fullName>
    </recommendedName>
</protein>
<dbReference type="AlphaFoldDB" id="A0A1F7S2S7"/>
<dbReference type="CDD" id="cd04301">
    <property type="entry name" value="NAT_SF"/>
    <property type="match status" value="1"/>
</dbReference>
<dbReference type="Proteomes" id="UP000179266">
    <property type="component" value="Unassembled WGS sequence"/>
</dbReference>
<dbReference type="Pfam" id="PF00583">
    <property type="entry name" value="Acetyltransf_1"/>
    <property type="match status" value="1"/>
</dbReference>